<evidence type="ECO:0000313" key="1">
    <source>
        <dbReference type="EMBL" id="GAI89100.1"/>
    </source>
</evidence>
<dbReference type="AlphaFoldDB" id="X1TNG2"/>
<feature type="non-terminal residue" evidence="1">
    <location>
        <position position="60"/>
    </location>
</feature>
<reference evidence="1" key="1">
    <citation type="journal article" date="2014" name="Front. Microbiol.">
        <title>High frequency of phylogenetically diverse reductive dehalogenase-homologous genes in deep subseafloor sedimentary metagenomes.</title>
        <authorList>
            <person name="Kawai M."/>
            <person name="Futagami T."/>
            <person name="Toyoda A."/>
            <person name="Takaki Y."/>
            <person name="Nishi S."/>
            <person name="Hori S."/>
            <person name="Arai W."/>
            <person name="Tsubouchi T."/>
            <person name="Morono Y."/>
            <person name="Uchiyama I."/>
            <person name="Ito T."/>
            <person name="Fujiyama A."/>
            <person name="Inagaki F."/>
            <person name="Takami H."/>
        </authorList>
    </citation>
    <scope>NUCLEOTIDE SEQUENCE</scope>
    <source>
        <strain evidence="1">Expedition CK06-06</strain>
    </source>
</reference>
<sequence>MRRLRRSGVLVRPRFAEGTTDVITGYSVAARPTNGERPIWYGGGQMGRDLTLPRLREGWP</sequence>
<proteinExistence type="predicted"/>
<dbReference type="EMBL" id="BARW01022821">
    <property type="protein sequence ID" value="GAI89100.1"/>
    <property type="molecule type" value="Genomic_DNA"/>
</dbReference>
<gene>
    <name evidence="1" type="ORF">S12H4_37987</name>
</gene>
<protein>
    <submittedName>
        <fullName evidence="1">Uncharacterized protein</fullName>
    </submittedName>
</protein>
<comment type="caution">
    <text evidence="1">The sequence shown here is derived from an EMBL/GenBank/DDBJ whole genome shotgun (WGS) entry which is preliminary data.</text>
</comment>
<organism evidence="1">
    <name type="scientific">marine sediment metagenome</name>
    <dbReference type="NCBI Taxonomy" id="412755"/>
    <lineage>
        <taxon>unclassified sequences</taxon>
        <taxon>metagenomes</taxon>
        <taxon>ecological metagenomes</taxon>
    </lineage>
</organism>
<name>X1TNG2_9ZZZZ</name>
<accession>X1TNG2</accession>